<dbReference type="InterPro" id="IPR003081">
    <property type="entry name" value="GST_mu"/>
</dbReference>
<evidence type="ECO:0000256" key="2">
    <source>
        <dbReference type="ARBA" id="ARBA00003701"/>
    </source>
</evidence>
<dbReference type="SUPFAM" id="SSF52833">
    <property type="entry name" value="Thioredoxin-like"/>
    <property type="match status" value="1"/>
</dbReference>
<organism evidence="10 11">
    <name type="scientific">Mizuhopecten yessoensis</name>
    <name type="common">Japanese scallop</name>
    <name type="synonym">Patinopecten yessoensis</name>
    <dbReference type="NCBI Taxonomy" id="6573"/>
    <lineage>
        <taxon>Eukaryota</taxon>
        <taxon>Metazoa</taxon>
        <taxon>Spiralia</taxon>
        <taxon>Lophotrochozoa</taxon>
        <taxon>Mollusca</taxon>
        <taxon>Bivalvia</taxon>
        <taxon>Autobranchia</taxon>
        <taxon>Pteriomorphia</taxon>
        <taxon>Pectinida</taxon>
        <taxon>Pectinoidea</taxon>
        <taxon>Pectinidae</taxon>
        <taxon>Mizuhopecten</taxon>
    </lineage>
</organism>
<comment type="subunit">
    <text evidence="4">Homodimer.</text>
</comment>
<dbReference type="PROSITE" id="PS50405">
    <property type="entry name" value="GST_CTER"/>
    <property type="match status" value="1"/>
</dbReference>
<dbReference type="PRINTS" id="PR01267">
    <property type="entry name" value="GSTRNSFRASEM"/>
</dbReference>
<evidence type="ECO:0000256" key="6">
    <source>
        <dbReference type="ARBA" id="ARBA00022679"/>
    </source>
</evidence>
<dbReference type="Proteomes" id="UP000242188">
    <property type="component" value="Unassembled WGS sequence"/>
</dbReference>
<dbReference type="PANTHER" id="PTHR11571:SF222">
    <property type="entry name" value="GLUTATHIONE TRANSFERASE"/>
    <property type="match status" value="1"/>
</dbReference>
<dbReference type="EC" id="2.5.1.18" evidence="5"/>
<dbReference type="GO" id="GO:0004364">
    <property type="term" value="F:glutathione transferase activity"/>
    <property type="evidence" value="ECO:0007669"/>
    <property type="project" value="UniProtKB-EC"/>
</dbReference>
<dbReference type="AlphaFoldDB" id="A0A210QRD0"/>
<dbReference type="Pfam" id="PF02798">
    <property type="entry name" value="GST_N"/>
    <property type="match status" value="1"/>
</dbReference>
<comment type="function">
    <text evidence="1">GST isoenzymes appear to play a central role in the parasite detoxification system. Other functions are also suspected including a role in increasing the solubility of haematin in the parasite gut.</text>
</comment>
<evidence type="ECO:0000256" key="4">
    <source>
        <dbReference type="ARBA" id="ARBA00011738"/>
    </source>
</evidence>
<dbReference type="InterPro" id="IPR050213">
    <property type="entry name" value="GST_superfamily"/>
</dbReference>
<evidence type="ECO:0000256" key="1">
    <source>
        <dbReference type="ARBA" id="ARBA00002446"/>
    </source>
</evidence>
<feature type="domain" description="GST N-terminal" evidence="8">
    <location>
        <begin position="1"/>
        <end position="88"/>
    </location>
</feature>
<evidence type="ECO:0000313" key="11">
    <source>
        <dbReference type="Proteomes" id="UP000242188"/>
    </source>
</evidence>
<dbReference type="SFLD" id="SFLDG00363">
    <property type="entry name" value="AMPS_(cytGST):_Alpha-__Mu-__Pi"/>
    <property type="match status" value="1"/>
</dbReference>
<dbReference type="GO" id="GO:0006749">
    <property type="term" value="P:glutathione metabolic process"/>
    <property type="evidence" value="ECO:0007669"/>
    <property type="project" value="TreeGrafter"/>
</dbReference>
<dbReference type="PANTHER" id="PTHR11571">
    <property type="entry name" value="GLUTATHIONE S-TRANSFERASE"/>
    <property type="match status" value="1"/>
</dbReference>
<evidence type="ECO:0000313" key="10">
    <source>
        <dbReference type="EMBL" id="OWF51238.1"/>
    </source>
</evidence>
<evidence type="ECO:0000259" key="9">
    <source>
        <dbReference type="PROSITE" id="PS50405"/>
    </source>
</evidence>
<dbReference type="STRING" id="6573.A0A210QRD0"/>
<proteinExistence type="inferred from homology"/>
<protein>
    <recommendedName>
        <fullName evidence="5">glutathione transferase</fullName>
        <ecNumber evidence="5">2.5.1.18</ecNumber>
    </recommendedName>
</protein>
<dbReference type="Pfam" id="PF14497">
    <property type="entry name" value="GST_C_3"/>
    <property type="match status" value="1"/>
</dbReference>
<comment type="catalytic activity">
    <reaction evidence="7">
        <text>RX + glutathione = an S-substituted glutathione + a halide anion + H(+)</text>
        <dbReference type="Rhea" id="RHEA:16437"/>
        <dbReference type="ChEBI" id="CHEBI:15378"/>
        <dbReference type="ChEBI" id="CHEBI:16042"/>
        <dbReference type="ChEBI" id="CHEBI:17792"/>
        <dbReference type="ChEBI" id="CHEBI:57925"/>
        <dbReference type="ChEBI" id="CHEBI:90779"/>
        <dbReference type="EC" id="2.5.1.18"/>
    </reaction>
</comment>
<dbReference type="SUPFAM" id="SSF47616">
    <property type="entry name" value="GST C-terminal domain-like"/>
    <property type="match status" value="1"/>
</dbReference>
<dbReference type="InterPro" id="IPR036249">
    <property type="entry name" value="Thioredoxin-like_sf"/>
</dbReference>
<dbReference type="InterPro" id="IPR004046">
    <property type="entry name" value="GST_C"/>
</dbReference>
<evidence type="ECO:0000259" key="8">
    <source>
        <dbReference type="PROSITE" id="PS50404"/>
    </source>
</evidence>
<dbReference type="InterPro" id="IPR036282">
    <property type="entry name" value="Glutathione-S-Trfase_C_sf"/>
</dbReference>
<reference evidence="10 11" key="1">
    <citation type="journal article" date="2017" name="Nat. Ecol. Evol.">
        <title>Scallop genome provides insights into evolution of bilaterian karyotype and development.</title>
        <authorList>
            <person name="Wang S."/>
            <person name="Zhang J."/>
            <person name="Jiao W."/>
            <person name="Li J."/>
            <person name="Xun X."/>
            <person name="Sun Y."/>
            <person name="Guo X."/>
            <person name="Huan P."/>
            <person name="Dong B."/>
            <person name="Zhang L."/>
            <person name="Hu X."/>
            <person name="Sun X."/>
            <person name="Wang J."/>
            <person name="Zhao C."/>
            <person name="Wang Y."/>
            <person name="Wang D."/>
            <person name="Huang X."/>
            <person name="Wang R."/>
            <person name="Lv J."/>
            <person name="Li Y."/>
            <person name="Zhang Z."/>
            <person name="Liu B."/>
            <person name="Lu W."/>
            <person name="Hui Y."/>
            <person name="Liang J."/>
            <person name="Zhou Z."/>
            <person name="Hou R."/>
            <person name="Li X."/>
            <person name="Liu Y."/>
            <person name="Li H."/>
            <person name="Ning X."/>
            <person name="Lin Y."/>
            <person name="Zhao L."/>
            <person name="Xing Q."/>
            <person name="Dou J."/>
            <person name="Li Y."/>
            <person name="Mao J."/>
            <person name="Guo H."/>
            <person name="Dou H."/>
            <person name="Li T."/>
            <person name="Mu C."/>
            <person name="Jiang W."/>
            <person name="Fu Q."/>
            <person name="Fu X."/>
            <person name="Miao Y."/>
            <person name="Liu J."/>
            <person name="Yu Q."/>
            <person name="Li R."/>
            <person name="Liao H."/>
            <person name="Li X."/>
            <person name="Kong Y."/>
            <person name="Jiang Z."/>
            <person name="Chourrout D."/>
            <person name="Li R."/>
            <person name="Bao Z."/>
        </authorList>
    </citation>
    <scope>NUCLEOTIDE SEQUENCE [LARGE SCALE GENOMIC DNA]</scope>
    <source>
        <strain evidence="10 11">PY_sf001</strain>
    </source>
</reference>
<evidence type="ECO:0000256" key="5">
    <source>
        <dbReference type="ARBA" id="ARBA00012452"/>
    </source>
</evidence>
<evidence type="ECO:0000256" key="7">
    <source>
        <dbReference type="ARBA" id="ARBA00047960"/>
    </source>
</evidence>
<dbReference type="SFLD" id="SFLDS00019">
    <property type="entry name" value="Glutathione_Transferase_(cytos"/>
    <property type="match status" value="1"/>
</dbReference>
<dbReference type="InterPro" id="IPR010987">
    <property type="entry name" value="Glutathione-S-Trfase_C-like"/>
</dbReference>
<comment type="caution">
    <text evidence="10">The sequence shown here is derived from an EMBL/GenBank/DDBJ whole genome shotgun (WGS) entry which is preliminary data.</text>
</comment>
<comment type="similarity">
    <text evidence="3">Belongs to the GST superfamily. Mu family.</text>
</comment>
<dbReference type="InterPro" id="IPR004045">
    <property type="entry name" value="Glutathione_S-Trfase_N"/>
</dbReference>
<dbReference type="Gene3D" id="3.40.30.10">
    <property type="entry name" value="Glutaredoxin"/>
    <property type="match status" value="1"/>
</dbReference>
<dbReference type="InterPro" id="IPR040079">
    <property type="entry name" value="Glutathione_S-Trfase"/>
</dbReference>
<keyword evidence="11" id="KW-1185">Reference proteome</keyword>
<keyword evidence="6 10" id="KW-0808">Transferase</keyword>
<dbReference type="PROSITE" id="PS50404">
    <property type="entry name" value="GST_NTER"/>
    <property type="match status" value="1"/>
</dbReference>
<dbReference type="OrthoDB" id="4951845at2759"/>
<name>A0A210QRD0_MIZYE</name>
<gene>
    <name evidence="10" type="ORF">KP79_PYT00747</name>
</gene>
<dbReference type="EMBL" id="NEDP02002307">
    <property type="protein sequence ID" value="OWF51238.1"/>
    <property type="molecule type" value="Genomic_DNA"/>
</dbReference>
<accession>A0A210QRD0</accession>
<feature type="domain" description="GST C-terminal" evidence="9">
    <location>
        <begin position="90"/>
        <end position="210"/>
    </location>
</feature>
<dbReference type="CDD" id="cd03075">
    <property type="entry name" value="GST_N_Mu"/>
    <property type="match status" value="1"/>
</dbReference>
<evidence type="ECO:0000256" key="3">
    <source>
        <dbReference type="ARBA" id="ARBA00005861"/>
    </source>
</evidence>
<dbReference type="SFLD" id="SFLDG01205">
    <property type="entry name" value="AMPS.1"/>
    <property type="match status" value="1"/>
</dbReference>
<dbReference type="Gene3D" id="1.20.1050.10">
    <property type="match status" value="1"/>
</dbReference>
<dbReference type="FunFam" id="1.20.1050.10:FF:000003">
    <property type="entry name" value="Glutathione S-transferase 2"/>
    <property type="match status" value="1"/>
</dbReference>
<sequence>MPTRLGYWKIRGLAQPVRLLLRHAGEDYEDILYEQGDAPGFDRNAWMSVKESIGLDFPNLPYYMDDDVKITQSNTIIRYIAGKYDLLGKTKEEKVLCDMMLENAMDFRNGTVRLCYNPDYDSIKDAYFDRLFKVILPTFEKFLGKNSWFARGESVTACDFPMYELLDQHTLMKPGCLDDFPNLTAFQKRFEDLPKIKEYLKDPSYIAFPVNNKVAKFR</sequence>
<comment type="function">
    <text evidence="2">Conjugation of reduced glutathione to a wide number of exogenous and endogenous hydrophobic electrophiles.</text>
</comment>